<dbReference type="AlphaFoldDB" id="A0A7Y7XIJ9"/>
<dbReference type="EMBL" id="JACAQB010000030">
    <property type="protein sequence ID" value="NWC00493.1"/>
    <property type="molecule type" value="Genomic_DNA"/>
</dbReference>
<comment type="caution">
    <text evidence="1">The sequence shown here is derived from an EMBL/GenBank/DDBJ whole genome shotgun (WGS) entry which is preliminary data.</text>
</comment>
<dbReference type="Proteomes" id="UP000539985">
    <property type="component" value="Unassembled WGS sequence"/>
</dbReference>
<gene>
    <name evidence="1" type="ORF">HX882_31925</name>
</gene>
<sequence length="650" mass="69631">MSDFKQDQEAQAALKKTAKLREDVRRAALNLPPELQGLLPLEPGDPGNKLPLSLHGVDNDVLLQEVLYSDTVPNGREITVQLLWDNAPSGPVQTLVTPIDPNSDLPVTMLLPALYTASAGRFMLSYQTVYAFNPTKGPEVEIIIDKEAPNHDLPGPPLDLPDIAGNIIDKQYFDNNATVTVEIARPTDRATGDIAIIYFGRSIPGNEVGRVTATDNSPAPLTYDVSTFDVLTGGEGQMIFYYRWEDRVGNLGDNSHPLDVIVLLSDAPTNLLPPHVPAAVGPNNTVNVAASQPYLAVRIPPYTGVEVNVDKVVLTFGDRPPLEKTVTGTGSTLIEVPYSYVRFGGVGPRNVDLSYVIQRYTSVFPELIGETIEVDLTRPGPTFPDPEDPDIGNPNLTTVVVQGTGTPQSPDDTLELVDAGLDADASAVIYDNFQADDEVQLFWDSRPVPGGLYTVTGTETPGDLMTFVIPWATIDATSNGIWPVHYEVTGPTTANPNPSLRTEVDVHVAVTTLPDPVIQNVQNNGTSDFLVCSSLENVSGVGRTAVVHVNGGGPLTDGLVLNFTWSGSNPDGPVPDFPFSKTLTGGEHINGFDVYLPLTTALVPILDGSGSIIYEANIAGRPEASNRHDVEVVVVGSDGQVCPANVTRRK</sequence>
<accession>A0A7Y7XIJ9</accession>
<name>A0A7Y7XIJ9_9PSED</name>
<reference evidence="1 2" key="1">
    <citation type="submission" date="2020-04" db="EMBL/GenBank/DDBJ databases">
        <title>Molecular characterization of pseudomonads from Agaricus bisporus reveal novel blotch 2 pathogens in Western Europe.</title>
        <authorList>
            <person name="Taparia T."/>
            <person name="Krijger M."/>
            <person name="Haynes E."/>
            <person name="Elpinstone J.G."/>
            <person name="Noble R."/>
            <person name="Van Der Wolf J."/>
        </authorList>
    </citation>
    <scope>NUCLEOTIDE SEQUENCE [LARGE SCALE GENOMIC DNA]</scope>
    <source>
        <strain evidence="1 2">H7001</strain>
    </source>
</reference>
<protein>
    <submittedName>
        <fullName evidence="1">Uncharacterized protein</fullName>
    </submittedName>
</protein>
<organism evidence="1 2">
    <name type="scientific">Pseudomonas gingeri</name>
    <dbReference type="NCBI Taxonomy" id="117681"/>
    <lineage>
        <taxon>Bacteria</taxon>
        <taxon>Pseudomonadati</taxon>
        <taxon>Pseudomonadota</taxon>
        <taxon>Gammaproteobacteria</taxon>
        <taxon>Pseudomonadales</taxon>
        <taxon>Pseudomonadaceae</taxon>
        <taxon>Pseudomonas</taxon>
    </lineage>
</organism>
<evidence type="ECO:0000313" key="2">
    <source>
        <dbReference type="Proteomes" id="UP000539985"/>
    </source>
</evidence>
<evidence type="ECO:0000313" key="1">
    <source>
        <dbReference type="EMBL" id="NWC00493.1"/>
    </source>
</evidence>
<dbReference type="RefSeq" id="WP_177105761.1">
    <property type="nucleotide sequence ID" value="NZ_JACAQB010000030.1"/>
</dbReference>
<proteinExistence type="predicted"/>